<evidence type="ECO:0000313" key="2">
    <source>
        <dbReference type="EMBL" id="MXP76942.1"/>
    </source>
</evidence>
<feature type="transmembrane region" description="Helical" evidence="1">
    <location>
        <begin position="120"/>
        <end position="140"/>
    </location>
</feature>
<protein>
    <submittedName>
        <fullName evidence="2">DUF4956 domain-containing protein</fullName>
    </submittedName>
</protein>
<dbReference type="RefSeq" id="WP_159751982.1">
    <property type="nucleotide sequence ID" value="NZ_WUQX01000001.1"/>
</dbReference>
<proteinExistence type="predicted"/>
<reference evidence="2 3" key="1">
    <citation type="submission" date="2019-12" db="EMBL/GenBank/DDBJ databases">
        <title>Sporaefaciens musculi gen. nov., sp. nov., a novel bacterium isolated from the caecum of an obese mouse.</title>
        <authorList>
            <person name="Rasmussen T.S."/>
            <person name="Streidl T."/>
            <person name="Hitch T.C.A."/>
            <person name="Wortmann E."/>
            <person name="Deptula P."/>
            <person name="Hansen M."/>
            <person name="Nielsen D.S."/>
            <person name="Clavel T."/>
            <person name="Vogensen F.K."/>
        </authorList>
    </citation>
    <scope>NUCLEOTIDE SEQUENCE [LARGE SCALE GENOMIC DNA]</scope>
    <source>
        <strain evidence="2 3">WCA-9-b2</strain>
    </source>
</reference>
<name>A0A7X3MIE3_9FIRM</name>
<dbReference type="EMBL" id="WUQX01000001">
    <property type="protein sequence ID" value="MXP76942.1"/>
    <property type="molecule type" value="Genomic_DNA"/>
</dbReference>
<feature type="transmembrane region" description="Helical" evidence="1">
    <location>
        <begin position="55"/>
        <end position="88"/>
    </location>
</feature>
<evidence type="ECO:0000256" key="1">
    <source>
        <dbReference type="SAM" id="Phobius"/>
    </source>
</evidence>
<dbReference type="InterPro" id="IPR032531">
    <property type="entry name" value="DUF4956"/>
</dbReference>
<feature type="transmembrane region" description="Helical" evidence="1">
    <location>
        <begin position="23"/>
        <end position="43"/>
    </location>
</feature>
<dbReference type="Proteomes" id="UP000460412">
    <property type="component" value="Unassembled WGS sequence"/>
</dbReference>
<gene>
    <name evidence="2" type="ORF">GN277_16600</name>
</gene>
<organism evidence="2 3">
    <name type="scientific">Sporofaciens musculi</name>
    <dbReference type="NCBI Taxonomy" id="2681861"/>
    <lineage>
        <taxon>Bacteria</taxon>
        <taxon>Bacillati</taxon>
        <taxon>Bacillota</taxon>
        <taxon>Clostridia</taxon>
        <taxon>Lachnospirales</taxon>
        <taxon>Lachnospiraceae</taxon>
        <taxon>Sporofaciens</taxon>
    </lineage>
</organism>
<sequence>MGKDEIFNYFYTNSANLGIKTTIIIMLGGLVIGAFIYLTYFFTYRGVAYNARFNASLVVILLICVVIMLMISSNIVISLGMVGALSIVRFRTAVKDSRDTVFIFWSIAEGLSVGSQNFKLALVTTLFIGIVIAGVSFIPGGRNKYLMIIRGGEEQIDVAGLMREIREVSSHVKLRSTNKDEYHQEMIFELRVRGQLKLKELDEIFAVEGVKAVNWVVETGENVG</sequence>
<dbReference type="Pfam" id="PF16316">
    <property type="entry name" value="DUF4956"/>
    <property type="match status" value="1"/>
</dbReference>
<keyword evidence="3" id="KW-1185">Reference proteome</keyword>
<dbReference type="AlphaFoldDB" id="A0A7X3MIE3"/>
<comment type="caution">
    <text evidence="2">The sequence shown here is derived from an EMBL/GenBank/DDBJ whole genome shotgun (WGS) entry which is preliminary data.</text>
</comment>
<evidence type="ECO:0000313" key="3">
    <source>
        <dbReference type="Proteomes" id="UP000460412"/>
    </source>
</evidence>
<accession>A0A7X3MIE3</accession>
<keyword evidence="1" id="KW-0812">Transmembrane</keyword>
<keyword evidence="1" id="KW-1133">Transmembrane helix</keyword>
<keyword evidence="1" id="KW-0472">Membrane</keyword>